<dbReference type="Proteomes" id="UP000001107">
    <property type="component" value="Chromosome"/>
</dbReference>
<keyword evidence="1" id="KW-1133">Transmembrane helix</keyword>
<dbReference type="EMBL" id="CP000742">
    <property type="protein sequence ID" value="ABR55015.1"/>
    <property type="molecule type" value="Genomic_DNA"/>
</dbReference>
<keyword evidence="3" id="KW-1185">Reference proteome</keyword>
<sequence>MDNSKIFFAVFFGSIILNVIGAYIESLYLLPIYMDSTGTILSAILLGPHIGAIVGLITNLLNGYLLHSEHILFVGVNILIGVITGQMLYKKDITAKLMLKTILMVTFVASILGNFISIAFFGGVTEGGVGFFTNALTKFVENIPTAAFYSGICTNTLDKLLSFAIVFEIIYLFKKPLTPLGVKI</sequence>
<feature type="transmembrane region" description="Helical" evidence="1">
    <location>
        <begin position="71"/>
        <end position="89"/>
    </location>
</feature>
<keyword evidence="1" id="KW-0472">Membrane</keyword>
<keyword evidence="1" id="KW-0812">Transmembrane</keyword>
<gene>
    <name evidence="2" type="ordered locus">Mevan_1115</name>
</gene>
<feature type="transmembrane region" description="Helical" evidence="1">
    <location>
        <begin position="6"/>
        <end position="28"/>
    </location>
</feature>
<evidence type="ECO:0008006" key="4">
    <source>
        <dbReference type="Google" id="ProtNLM"/>
    </source>
</evidence>
<evidence type="ECO:0000256" key="1">
    <source>
        <dbReference type="SAM" id="Phobius"/>
    </source>
</evidence>
<feature type="transmembrane region" description="Helical" evidence="1">
    <location>
        <begin position="40"/>
        <end position="65"/>
    </location>
</feature>
<dbReference type="RefSeq" id="WP_012065930.1">
    <property type="nucleotide sequence ID" value="NC_009634.1"/>
</dbReference>
<dbReference type="GeneID" id="5326077"/>
<name>A6UR93_METVS</name>
<dbReference type="Gene3D" id="1.10.1760.20">
    <property type="match status" value="1"/>
</dbReference>
<proteinExistence type="predicted"/>
<reference evidence="2" key="1">
    <citation type="submission" date="2007-06" db="EMBL/GenBank/DDBJ databases">
        <title>Complete sequence of Methanococcus vannielii SB.</title>
        <authorList>
            <consortium name="US DOE Joint Genome Institute"/>
            <person name="Copeland A."/>
            <person name="Lucas S."/>
            <person name="Lapidus A."/>
            <person name="Barry K."/>
            <person name="Glavina del Rio T."/>
            <person name="Dalin E."/>
            <person name="Tice H."/>
            <person name="Pitluck S."/>
            <person name="Chain P."/>
            <person name="Malfatti S."/>
            <person name="Shin M."/>
            <person name="Vergez L."/>
            <person name="Schmutz J."/>
            <person name="Larimer F."/>
            <person name="Land M."/>
            <person name="Hauser L."/>
            <person name="Kyrpides N."/>
            <person name="Anderson I."/>
            <person name="Sieprawska-Lupa M."/>
            <person name="Whitman W.B."/>
            <person name="Richardson P."/>
        </authorList>
    </citation>
    <scope>NUCLEOTIDE SEQUENCE [LARGE SCALE GENOMIC DNA]</scope>
    <source>
        <strain evidence="2">SB</strain>
    </source>
</reference>
<accession>A6UR93</accession>
<feature type="transmembrane region" description="Helical" evidence="1">
    <location>
        <begin position="101"/>
        <end position="124"/>
    </location>
</feature>
<protein>
    <recommendedName>
        <fullName evidence="4">Signal transduction histidine kinase, LytS</fullName>
    </recommendedName>
</protein>
<dbReference type="HOGENOM" id="CLU_091606_2_0_2"/>
<dbReference type="AlphaFoldDB" id="A6UR93"/>
<evidence type="ECO:0000313" key="2">
    <source>
        <dbReference type="EMBL" id="ABR55015.1"/>
    </source>
</evidence>
<dbReference type="KEGG" id="mvn:Mevan_1115"/>
<dbReference type="eggNOG" id="arCOG06589">
    <property type="taxonomic scope" value="Archaea"/>
</dbReference>
<organism evidence="2 3">
    <name type="scientific">Methanococcus vannielii (strain ATCC 35089 / DSM 1224 / JCM 13029 / OCM 148 / SB)</name>
    <dbReference type="NCBI Taxonomy" id="406327"/>
    <lineage>
        <taxon>Archaea</taxon>
        <taxon>Methanobacteriati</taxon>
        <taxon>Methanobacteriota</taxon>
        <taxon>Methanomada group</taxon>
        <taxon>Methanococci</taxon>
        <taxon>Methanococcales</taxon>
        <taxon>Methanococcaceae</taxon>
        <taxon>Methanococcus</taxon>
    </lineage>
</organism>
<evidence type="ECO:0000313" key="3">
    <source>
        <dbReference type="Proteomes" id="UP000001107"/>
    </source>
</evidence>
<dbReference type="OrthoDB" id="60247at2157"/>